<reference evidence="1 2" key="1">
    <citation type="submission" date="2017-06" db="EMBL/GenBank/DDBJ databases">
        <title>Complete genome sequence of Paenibacillus donghaensis KCTC 13049T isolated from East Sea sediment, South Korea.</title>
        <authorList>
            <person name="Jung B.K."/>
            <person name="Hong S.-J."/>
            <person name="Shin J.-H."/>
        </authorList>
    </citation>
    <scope>NUCLEOTIDE SEQUENCE [LARGE SCALE GENOMIC DNA]</scope>
    <source>
        <strain evidence="1 2">KCTC 13049</strain>
    </source>
</reference>
<dbReference type="Proteomes" id="UP000249890">
    <property type="component" value="Chromosome"/>
</dbReference>
<keyword evidence="2" id="KW-1185">Reference proteome</keyword>
<proteinExistence type="predicted"/>
<sequence length="71" mass="8412">MLTQREIPVKVQEFPLRFHLFAEFLQKYRFSGGWVCEPALGRKCLHFCRHWVPKTVFARKTCMIAGILCKI</sequence>
<name>A0A2Z2KFK0_9BACL</name>
<dbReference type="AlphaFoldDB" id="A0A2Z2KFK0"/>
<accession>A0A2Z2KFK0</accession>
<protein>
    <submittedName>
        <fullName evidence="1">Uncharacterized protein</fullName>
    </submittedName>
</protein>
<organism evidence="1 2">
    <name type="scientific">Paenibacillus donghaensis</name>
    <dbReference type="NCBI Taxonomy" id="414771"/>
    <lineage>
        <taxon>Bacteria</taxon>
        <taxon>Bacillati</taxon>
        <taxon>Bacillota</taxon>
        <taxon>Bacilli</taxon>
        <taxon>Bacillales</taxon>
        <taxon>Paenibacillaceae</taxon>
        <taxon>Paenibacillus</taxon>
    </lineage>
</organism>
<evidence type="ECO:0000313" key="1">
    <source>
        <dbReference type="EMBL" id="ASA24577.1"/>
    </source>
</evidence>
<evidence type="ECO:0000313" key="2">
    <source>
        <dbReference type="Proteomes" id="UP000249890"/>
    </source>
</evidence>
<dbReference type="KEGG" id="pdh:B9T62_29785"/>
<dbReference type="EMBL" id="CP021780">
    <property type="protein sequence ID" value="ASA24577.1"/>
    <property type="molecule type" value="Genomic_DNA"/>
</dbReference>
<gene>
    <name evidence="1" type="ORF">B9T62_29785</name>
</gene>